<feature type="domain" description="CobW C-terminal" evidence="8">
    <location>
        <begin position="229"/>
        <end position="317"/>
    </location>
</feature>
<dbReference type="InterPro" id="IPR011629">
    <property type="entry name" value="CobW-like_C"/>
</dbReference>
<keyword evidence="1" id="KW-0547">Nucleotide-binding</keyword>
<gene>
    <name evidence="9" type="ORF">TSACC_1134</name>
</gene>
<dbReference type="AlphaFoldDB" id="A0A146G236"/>
<dbReference type="SUPFAM" id="SSF90002">
    <property type="entry name" value="Hypothetical protein YjiA, C-terminal domain"/>
    <property type="match status" value="1"/>
</dbReference>
<evidence type="ECO:0000259" key="8">
    <source>
        <dbReference type="Pfam" id="PF07683"/>
    </source>
</evidence>
<dbReference type="InParanoid" id="A0A146G236"/>
<keyword evidence="2" id="KW-0378">Hydrolase</keyword>
<dbReference type="InterPro" id="IPR003495">
    <property type="entry name" value="CobW/HypB/UreG_nucleotide-bd"/>
</dbReference>
<evidence type="ECO:0000256" key="4">
    <source>
        <dbReference type="ARBA" id="ARBA00034320"/>
    </source>
</evidence>
<dbReference type="EMBL" id="BDCO01000001">
    <property type="protein sequence ID" value="GAT31583.1"/>
    <property type="molecule type" value="Genomic_DNA"/>
</dbReference>
<evidence type="ECO:0000313" key="9">
    <source>
        <dbReference type="EMBL" id="GAT31583.1"/>
    </source>
</evidence>
<dbReference type="STRING" id="690879.TSACC_1134"/>
<comment type="similarity">
    <text evidence="4">Belongs to the SIMIBI class G3E GTPase family. ZNG1 subfamily.</text>
</comment>
<dbReference type="PANTHER" id="PTHR13748">
    <property type="entry name" value="COBW-RELATED"/>
    <property type="match status" value="1"/>
</dbReference>
<dbReference type="GO" id="GO:0016787">
    <property type="term" value="F:hydrolase activity"/>
    <property type="evidence" value="ECO:0007669"/>
    <property type="project" value="UniProtKB-KW"/>
</dbReference>
<dbReference type="Gene3D" id="3.30.1220.10">
    <property type="entry name" value="CobW-like, C-terminal domain"/>
    <property type="match status" value="1"/>
</dbReference>
<reference evidence="10" key="1">
    <citation type="journal article" date="2017" name="Genome Announc.">
        <title>Draft Genome Sequence of Terrimicrobium sacchariphilum NM-5T, a Facultative Anaerobic Soil Bacterium of the Class Spartobacteria.</title>
        <authorList>
            <person name="Qiu Y.L."/>
            <person name="Tourlousse D.M."/>
            <person name="Matsuura N."/>
            <person name="Ohashi A."/>
            <person name="Sekiguchi Y."/>
        </authorList>
    </citation>
    <scope>NUCLEOTIDE SEQUENCE [LARGE SCALE GENOMIC DNA]</scope>
    <source>
        <strain evidence="10">NM-5</strain>
    </source>
</reference>
<evidence type="ECO:0000256" key="3">
    <source>
        <dbReference type="ARBA" id="ARBA00023186"/>
    </source>
</evidence>
<protein>
    <submittedName>
        <fullName evidence="9">GTPASe, G3E family</fullName>
    </submittedName>
</protein>
<comment type="function">
    <text evidence="5">Zinc chaperone that directly transfers zinc cofactor to target proteins, thereby activating them. Zinc is transferred from the CXCC motif in the GTPase domain to the zinc binding site in target proteins in a process requiring GTP hydrolysis.</text>
</comment>
<keyword evidence="10" id="KW-1185">Reference proteome</keyword>
<dbReference type="InterPro" id="IPR051316">
    <property type="entry name" value="Zinc-reg_GTPase_activator"/>
</dbReference>
<dbReference type="Gene3D" id="3.40.50.300">
    <property type="entry name" value="P-loop containing nucleotide triphosphate hydrolases"/>
    <property type="match status" value="1"/>
</dbReference>
<dbReference type="SUPFAM" id="SSF52540">
    <property type="entry name" value="P-loop containing nucleoside triphosphate hydrolases"/>
    <property type="match status" value="1"/>
</dbReference>
<evidence type="ECO:0000256" key="1">
    <source>
        <dbReference type="ARBA" id="ARBA00022741"/>
    </source>
</evidence>
<evidence type="ECO:0000256" key="2">
    <source>
        <dbReference type="ARBA" id="ARBA00022801"/>
    </source>
</evidence>
<dbReference type="Pfam" id="PF02492">
    <property type="entry name" value="cobW"/>
    <property type="match status" value="1"/>
</dbReference>
<dbReference type="GO" id="GO:0000166">
    <property type="term" value="F:nucleotide binding"/>
    <property type="evidence" value="ECO:0007669"/>
    <property type="project" value="UniProtKB-KW"/>
</dbReference>
<dbReference type="PANTHER" id="PTHR13748:SF62">
    <property type="entry name" value="COBW DOMAIN-CONTAINING PROTEIN"/>
    <property type="match status" value="1"/>
</dbReference>
<dbReference type="Proteomes" id="UP000076023">
    <property type="component" value="Unassembled WGS sequence"/>
</dbReference>
<evidence type="ECO:0000256" key="5">
    <source>
        <dbReference type="ARBA" id="ARBA00045658"/>
    </source>
</evidence>
<organism evidence="9 10">
    <name type="scientific">Terrimicrobium sacchariphilum</name>
    <dbReference type="NCBI Taxonomy" id="690879"/>
    <lineage>
        <taxon>Bacteria</taxon>
        <taxon>Pseudomonadati</taxon>
        <taxon>Verrucomicrobiota</taxon>
        <taxon>Terrimicrobiia</taxon>
        <taxon>Terrimicrobiales</taxon>
        <taxon>Terrimicrobiaceae</taxon>
        <taxon>Terrimicrobium</taxon>
    </lineage>
</organism>
<dbReference type="RefSeq" id="WP_075077472.1">
    <property type="nucleotide sequence ID" value="NZ_BDCO01000001.1"/>
</dbReference>
<proteinExistence type="inferred from homology"/>
<dbReference type="InterPro" id="IPR027417">
    <property type="entry name" value="P-loop_NTPase"/>
</dbReference>
<comment type="catalytic activity">
    <reaction evidence="6">
        <text>GTP + H2O = GDP + phosphate + H(+)</text>
        <dbReference type="Rhea" id="RHEA:19669"/>
        <dbReference type="ChEBI" id="CHEBI:15377"/>
        <dbReference type="ChEBI" id="CHEBI:15378"/>
        <dbReference type="ChEBI" id="CHEBI:37565"/>
        <dbReference type="ChEBI" id="CHEBI:43474"/>
        <dbReference type="ChEBI" id="CHEBI:58189"/>
    </reaction>
    <physiologicalReaction direction="left-to-right" evidence="6">
        <dbReference type="Rhea" id="RHEA:19670"/>
    </physiologicalReaction>
</comment>
<dbReference type="InterPro" id="IPR036627">
    <property type="entry name" value="CobW-likC_sf"/>
</dbReference>
<comment type="caution">
    <text evidence="9">The sequence shown here is derived from an EMBL/GenBank/DDBJ whole genome shotgun (WGS) entry which is preliminary data.</text>
</comment>
<dbReference type="Pfam" id="PF07683">
    <property type="entry name" value="CobW_C"/>
    <property type="match status" value="1"/>
</dbReference>
<evidence type="ECO:0000313" key="10">
    <source>
        <dbReference type="Proteomes" id="UP000076023"/>
    </source>
</evidence>
<dbReference type="GO" id="GO:0005737">
    <property type="term" value="C:cytoplasm"/>
    <property type="evidence" value="ECO:0007669"/>
    <property type="project" value="TreeGrafter"/>
</dbReference>
<evidence type="ECO:0000259" key="7">
    <source>
        <dbReference type="Pfam" id="PF02492"/>
    </source>
</evidence>
<name>A0A146G236_TERSA</name>
<sequence>MTPLVVIVGFLGSGKTTFLKSLLPELKSQGVAPKVIINDYQNAGVDAEQLRAFTEEIRAISGDCVCCGSREELVSSLESFQHTPGSIAVVETNGTTDAEQLIEMLSLEPGLEKFTLPIQISLIDGKRWQKRFWHNALEREQARTAAHVVISRQDVVDAKRVEEVKESLREHKVRGQISDVATVAAELARVVARASIVSARLVEKAGCGCDHDHCEHEGHSHHHHQDSHFSSIELALPELVKKSDFSAFLRGLPDEVIRAKGLVRFIEEPEEFFVFQKVDRFEEPQFFSVGKEPTVRVPLALFIGPEIPEDRLRDGISRFSES</sequence>
<keyword evidence="3" id="KW-0143">Chaperone</keyword>
<evidence type="ECO:0000256" key="6">
    <source>
        <dbReference type="ARBA" id="ARBA00049117"/>
    </source>
</evidence>
<feature type="domain" description="CobW/HypB/UreG nucleotide-binding" evidence="7">
    <location>
        <begin position="3"/>
        <end position="174"/>
    </location>
</feature>
<accession>A0A146G236</accession>